<proteinExistence type="predicted"/>
<organism evidence="1 2">
    <name type="scientific">Rhizobium etli bv. mimosae str. IE4771</name>
    <dbReference type="NCBI Taxonomy" id="1432050"/>
    <lineage>
        <taxon>Bacteria</taxon>
        <taxon>Pseudomonadati</taxon>
        <taxon>Pseudomonadota</taxon>
        <taxon>Alphaproteobacteria</taxon>
        <taxon>Hyphomicrobiales</taxon>
        <taxon>Rhizobiaceae</taxon>
        <taxon>Rhizobium/Agrobacterium group</taxon>
        <taxon>Rhizobium</taxon>
    </lineage>
</organism>
<sequence length="69" mass="7466">MAKKALPFVRSPRSSAVGFDAPAVSLSREEVAQRFGFDVPSSSAHTRAFWDPTEPGLLADIDHPAHFGE</sequence>
<dbReference type="Proteomes" id="UP000027180">
    <property type="component" value="Chromosome"/>
</dbReference>
<accession>A0A060I2B7</accession>
<evidence type="ECO:0000313" key="2">
    <source>
        <dbReference type="Proteomes" id="UP000027180"/>
    </source>
</evidence>
<name>A0A060I2B7_RHIET</name>
<dbReference type="HOGENOM" id="CLU_2773017_0_0_5"/>
<dbReference type="EMBL" id="CP006986">
    <property type="protein sequence ID" value="AIC27874.1"/>
    <property type="molecule type" value="Genomic_DNA"/>
</dbReference>
<dbReference type="KEGG" id="rei:IE4771_CH02776"/>
<gene>
    <name evidence="1" type="ORF">IE4771_CH02776</name>
</gene>
<protein>
    <submittedName>
        <fullName evidence="1">NAD(P)-binding domain-containig protein</fullName>
    </submittedName>
</protein>
<evidence type="ECO:0000313" key="1">
    <source>
        <dbReference type="EMBL" id="AIC27874.1"/>
    </source>
</evidence>
<reference evidence="1 2" key="1">
    <citation type="submission" date="2013-12" db="EMBL/GenBank/DDBJ databases">
        <title>Complete genome sequence of Rhizobium etli bv. mimosae IE4771.</title>
        <authorList>
            <person name="Bustos P."/>
            <person name="Santamaria R.I."/>
            <person name="Lozano L."/>
            <person name="Ormeno-Orrillo E."/>
            <person name="Rogel M.A."/>
            <person name="Romero D."/>
            <person name="Cevallos M.A."/>
            <person name="Martinez-Romero E."/>
            <person name="Gonzalez V."/>
        </authorList>
    </citation>
    <scope>NUCLEOTIDE SEQUENCE [LARGE SCALE GENOMIC DNA]</scope>
    <source>
        <strain evidence="1 2">IE4771</strain>
    </source>
</reference>
<dbReference type="AlphaFoldDB" id="A0A060I2B7"/>